<reference evidence="2" key="1">
    <citation type="submission" date="2014-11" db="EMBL/GenBank/DDBJ databases">
        <authorList>
            <person name="Otto D Thomas"/>
            <person name="Naeem Raeece"/>
        </authorList>
    </citation>
    <scope>NUCLEOTIDE SEQUENCE</scope>
</reference>
<feature type="region of interest" description="Disordered" evidence="1">
    <location>
        <begin position="1"/>
        <end position="133"/>
    </location>
</feature>
<dbReference type="VEuPathDB" id="CryptoDB:Cvel_16565"/>
<name>A0A0G4FET9_9ALVE</name>
<sequence>MSRRPEKPLLDDKDKEPILVPMVSKKLQQAPRVQTPVGGKTKKQGPNKPKPTPPTKPHRNASKTKKPVTGKGKKKHTTKIPKVPLCEASSAYTEQTAPRDTSGPAPSTAFPDRHVMREPCLPPSNGNRGETRPLYATASDTTDFTQTRNYTINPHTALFFDWDDTILPTSWLEASGLINCKRRPLTEEENKQLLRISSAAVSVLEQALEVGEVAIITNASMRFFQESSKRFLPQVAQLVKDRNIRVVSARDTYQSISADGHVWKAHAFKKELDRLSSIAQELYRQQALRKNRQYQQGGGKERISMKVEDSPPCVGMREAKNDKDILLNLVSFGDGAPERRGFLCAAREAERVCPLYWKALKFILKPDPQQICRQLEFLSASLSDVVGHQGSIDVMFGARL</sequence>
<gene>
    <name evidence="2" type="ORF">Cvel_16565</name>
</gene>
<feature type="compositionally biased region" description="Basic residues" evidence="1">
    <location>
        <begin position="56"/>
        <end position="79"/>
    </location>
</feature>
<proteinExistence type="predicted"/>
<feature type="compositionally biased region" description="Basic and acidic residues" evidence="1">
    <location>
        <begin position="1"/>
        <end position="17"/>
    </location>
</feature>
<organism evidence="2">
    <name type="scientific">Chromera velia CCMP2878</name>
    <dbReference type="NCBI Taxonomy" id="1169474"/>
    <lineage>
        <taxon>Eukaryota</taxon>
        <taxon>Sar</taxon>
        <taxon>Alveolata</taxon>
        <taxon>Colpodellida</taxon>
        <taxon>Chromeraceae</taxon>
        <taxon>Chromera</taxon>
    </lineage>
</organism>
<accession>A0A0G4FET9</accession>
<evidence type="ECO:0000313" key="2">
    <source>
        <dbReference type="EMBL" id="CEM11517.1"/>
    </source>
</evidence>
<dbReference type="EMBL" id="CDMZ01000310">
    <property type="protein sequence ID" value="CEM11517.1"/>
    <property type="molecule type" value="Genomic_DNA"/>
</dbReference>
<feature type="compositionally biased region" description="Polar residues" evidence="1">
    <location>
        <begin position="90"/>
        <end position="99"/>
    </location>
</feature>
<protein>
    <submittedName>
        <fullName evidence="2">Uncharacterized protein</fullName>
    </submittedName>
</protein>
<evidence type="ECO:0000256" key="1">
    <source>
        <dbReference type="SAM" id="MobiDB-lite"/>
    </source>
</evidence>
<dbReference type="AlphaFoldDB" id="A0A0G4FET9"/>
<dbReference type="PANTHER" id="PTHR38899:SF1">
    <property type="entry name" value="PROTEIN KINASE"/>
    <property type="match status" value="1"/>
</dbReference>
<dbReference type="PANTHER" id="PTHR38899">
    <property type="entry name" value="DOMAIN OOKINETE PROTEIN, PUTATIVE-RELATED"/>
    <property type="match status" value="1"/>
</dbReference>
<dbReference type="PhylomeDB" id="A0A0G4FET9"/>